<feature type="domain" description="EF-hand" evidence="4">
    <location>
        <begin position="446"/>
        <end position="481"/>
    </location>
</feature>
<evidence type="ECO:0000313" key="6">
    <source>
        <dbReference type="Proteomes" id="UP000688137"/>
    </source>
</evidence>
<dbReference type="PANTHER" id="PTHR21501">
    <property type="entry name" value="PROTEIN FAM-161"/>
    <property type="match status" value="1"/>
</dbReference>
<dbReference type="GO" id="GO:0005929">
    <property type="term" value="C:cilium"/>
    <property type="evidence" value="ECO:0007669"/>
    <property type="project" value="TreeGrafter"/>
</dbReference>
<feature type="compositionally biased region" description="Basic and acidic residues" evidence="3">
    <location>
        <begin position="899"/>
        <end position="913"/>
    </location>
</feature>
<feature type="compositionally biased region" description="Basic residues" evidence="3">
    <location>
        <begin position="869"/>
        <end position="879"/>
    </location>
</feature>
<dbReference type="EMBL" id="CAJJDM010000094">
    <property type="protein sequence ID" value="CAD8092830.1"/>
    <property type="molecule type" value="Genomic_DNA"/>
</dbReference>
<organism evidence="5 6">
    <name type="scientific">Paramecium primaurelia</name>
    <dbReference type="NCBI Taxonomy" id="5886"/>
    <lineage>
        <taxon>Eukaryota</taxon>
        <taxon>Sar</taxon>
        <taxon>Alveolata</taxon>
        <taxon>Ciliophora</taxon>
        <taxon>Intramacronucleata</taxon>
        <taxon>Oligohymenophorea</taxon>
        <taxon>Peniculida</taxon>
        <taxon>Parameciidae</taxon>
        <taxon>Paramecium</taxon>
    </lineage>
</organism>
<evidence type="ECO:0000313" key="5">
    <source>
        <dbReference type="EMBL" id="CAD8092830.1"/>
    </source>
</evidence>
<dbReference type="Pfam" id="PF10595">
    <property type="entry name" value="FAM161A_B"/>
    <property type="match status" value="1"/>
</dbReference>
<evidence type="ECO:0000256" key="1">
    <source>
        <dbReference type="ARBA" id="ARBA00006663"/>
    </source>
</evidence>
<evidence type="ECO:0000256" key="2">
    <source>
        <dbReference type="ARBA" id="ARBA00023054"/>
    </source>
</evidence>
<dbReference type="GO" id="GO:0005509">
    <property type="term" value="F:calcium ion binding"/>
    <property type="evidence" value="ECO:0007669"/>
    <property type="project" value="InterPro"/>
</dbReference>
<dbReference type="InterPro" id="IPR002048">
    <property type="entry name" value="EF_hand_dom"/>
</dbReference>
<name>A0A8S1NL06_PARPR</name>
<protein>
    <recommendedName>
        <fullName evidence="4">EF-hand domain-containing protein</fullName>
    </recommendedName>
</protein>
<dbReference type="Proteomes" id="UP000688137">
    <property type="component" value="Unassembled WGS sequence"/>
</dbReference>
<evidence type="ECO:0000256" key="3">
    <source>
        <dbReference type="SAM" id="MobiDB-lite"/>
    </source>
</evidence>
<dbReference type="PROSITE" id="PS50222">
    <property type="entry name" value="EF_HAND_2"/>
    <property type="match status" value="1"/>
</dbReference>
<sequence length="913" mass="110397">MLIPHVERNPNYFEDTEKTIKKEKNYRNFQIYQKPKQKKEQPKPPKKLKTRELFDFLNIWDCEIGKRHNYLTQFNHFLIQKRETIELEEIEKKMKKPDFIKFFKYLKEKEDKSDDELFEHDVNLQIAFTAKQRRDLNAQERLKKKHKFPQARPKDILLPASFNPNFQIPTPSPDDFVIVTHFYNQYLELPNKSIPKSILCSYMLENRKFCDAYNINKNLLEDQLNEFPTQFEEEITLEEFINFILYPKILIIKDNYEQNLLKSVKGNQEFEESQKSLLLKIYDEFNLDCEEKVNPIKLISSIRTRYETRIYLFDTFISFRDINKNIPFEKWLYEFEVYCQRLELEYISKSYFKEWQNQLFEIPNKFIILQSSQISKKRKYDKLFENEEICLQSNFFSELEKIFNQIRKSNERFSQKKLVVDNLIANEDFSRKFFKMKVRKEKTNQLPIENVEETINRLQQEADEYIDLDELIDFFTVRGRPLILSQKLKQQYTINKKQKENPIENNKFGAINKIDNGFFLITVPDSRKENENQVKSIRQKEVEKMLIDKEKDLLKEINTKFQANPVPWFVKEPLYDQLNREREERRERIKEESKARLMQSMMEPKSFEKQKKEIQVPEQEIEFKFMSRPVPDSIRDPRFQMIMEEQRSRSKSNVEKKKAQWADYFANSTQLQKSLEREEIRKSLKRVQNKKKYKPESFDKFRAKSLPNFERLHTIFENIIASKKKSFVPTIPCQTNLSITNRTVDCSMLDLGNQSNMKAKQKIADIDNRLNKIIKSSRPNIIKTKSTASISKYRRKQRYEKEYKQQLINDELEQWKEERKQLLPKGMKINNPAAEQQKLLDNELEDLVKWKKKYHKNLDKDYQNDLKKMQKRVQKRRLLRFQSDNLDDQDDSSSQSSKSSDRSQKVHHIDKFL</sequence>
<dbReference type="InterPro" id="IPR051655">
    <property type="entry name" value="FAM161"/>
</dbReference>
<comment type="caution">
    <text evidence="5">The sequence shown here is derived from an EMBL/GenBank/DDBJ whole genome shotgun (WGS) entry which is preliminary data.</text>
</comment>
<dbReference type="PANTHER" id="PTHR21501:SF1">
    <property type="entry name" value="PROTEIN FAM-161"/>
    <property type="match status" value="1"/>
</dbReference>
<dbReference type="InterPro" id="IPR019579">
    <property type="entry name" value="FAM161A/B"/>
</dbReference>
<dbReference type="GO" id="GO:0044782">
    <property type="term" value="P:cilium organization"/>
    <property type="evidence" value="ECO:0007669"/>
    <property type="project" value="TreeGrafter"/>
</dbReference>
<dbReference type="AlphaFoldDB" id="A0A8S1NL06"/>
<keyword evidence="2" id="KW-0175">Coiled coil</keyword>
<feature type="region of interest" description="Disordered" evidence="3">
    <location>
        <begin position="868"/>
        <end position="913"/>
    </location>
</feature>
<evidence type="ECO:0000259" key="4">
    <source>
        <dbReference type="PROSITE" id="PS50222"/>
    </source>
</evidence>
<proteinExistence type="inferred from homology"/>
<dbReference type="GO" id="GO:0005856">
    <property type="term" value="C:cytoskeleton"/>
    <property type="evidence" value="ECO:0007669"/>
    <property type="project" value="UniProtKB-ARBA"/>
</dbReference>
<reference evidence="5" key="1">
    <citation type="submission" date="2021-01" db="EMBL/GenBank/DDBJ databases">
        <authorList>
            <consortium name="Genoscope - CEA"/>
            <person name="William W."/>
        </authorList>
    </citation>
    <scope>NUCLEOTIDE SEQUENCE</scope>
</reference>
<comment type="similarity">
    <text evidence="1">Belongs to the FAM161 family.</text>
</comment>
<accession>A0A8S1NL06</accession>
<keyword evidence="6" id="KW-1185">Reference proteome</keyword>
<gene>
    <name evidence="5" type="ORF">PPRIM_AZ9-3.1.T0910149</name>
</gene>
<dbReference type="OMA" id="NIWDCEI"/>